<evidence type="ECO:0000313" key="3">
    <source>
        <dbReference type="EMBL" id="OZI77159.1"/>
    </source>
</evidence>
<evidence type="ECO:0000256" key="2">
    <source>
        <dbReference type="SAM" id="SignalP"/>
    </source>
</evidence>
<dbReference type="PANTHER" id="PTHR42928">
    <property type="entry name" value="TRICARBOXYLATE-BINDING PROTEIN"/>
    <property type="match status" value="1"/>
</dbReference>
<organism evidence="3 4">
    <name type="scientific">Bordetella genomosp. 12</name>
    <dbReference type="NCBI Taxonomy" id="463035"/>
    <lineage>
        <taxon>Bacteria</taxon>
        <taxon>Pseudomonadati</taxon>
        <taxon>Pseudomonadota</taxon>
        <taxon>Betaproteobacteria</taxon>
        <taxon>Burkholderiales</taxon>
        <taxon>Alcaligenaceae</taxon>
        <taxon>Bordetella</taxon>
    </lineage>
</organism>
<dbReference type="OrthoDB" id="8678477at2"/>
<dbReference type="Gene3D" id="3.40.190.10">
    <property type="entry name" value="Periplasmic binding protein-like II"/>
    <property type="match status" value="1"/>
</dbReference>
<proteinExistence type="inferred from homology"/>
<keyword evidence="4" id="KW-1185">Reference proteome</keyword>
<dbReference type="RefSeq" id="WP_094809611.1">
    <property type="nucleotide sequence ID" value="NZ_NEVU01000001.1"/>
</dbReference>
<gene>
    <name evidence="3" type="ORF">CAL22_00970</name>
</gene>
<dbReference type="Proteomes" id="UP000216429">
    <property type="component" value="Unassembled WGS sequence"/>
</dbReference>
<sequence length="326" mass="34027">MRFFRPLLAAGLIAATASAAHAQDTGNWPNAKPITLIVPYAPGGFADTRVRILARKLGEALKQSVVVENKAGAGGVIGTNLIAKAAPDGYTIGTGNLAPLSVNPSLMPDVPYQVDKDLAPVILIENSPLVLSVNNDVPVKTLGELIALAKKSPGKLTFGSSGVGGAHHLSGEMFREQAGIDIVHVPYKGGSLAATDLMGGHITMMFEMGYSALPAIQGKKIHPIAVTSAKRLEVLPDVPTMAESGVPGFESYNWQGIVAPAGTPAPIIARLNTEFNRILKDPEVQKAISDTGSQAGGGTPEEFGAFIRDETAKWAKVIKAGNITLQ</sequence>
<feature type="chain" id="PRO_5012695326" evidence="2">
    <location>
        <begin position="23"/>
        <end position="326"/>
    </location>
</feature>
<protein>
    <submittedName>
        <fullName evidence="3">ABC transporter substrate-binding protein</fullName>
    </submittedName>
</protein>
<comment type="caution">
    <text evidence="3">The sequence shown here is derived from an EMBL/GenBank/DDBJ whole genome shotgun (WGS) entry which is preliminary data.</text>
</comment>
<reference evidence="4" key="1">
    <citation type="submission" date="2017-05" db="EMBL/GenBank/DDBJ databases">
        <title>Complete and WGS of Bordetella genogroups.</title>
        <authorList>
            <person name="Spilker T."/>
            <person name="Lipuma J."/>
        </authorList>
    </citation>
    <scope>NUCLEOTIDE SEQUENCE [LARGE SCALE GENOMIC DNA]</scope>
    <source>
        <strain evidence="4">AU6712</strain>
    </source>
</reference>
<dbReference type="PANTHER" id="PTHR42928:SF5">
    <property type="entry name" value="BLR1237 PROTEIN"/>
    <property type="match status" value="1"/>
</dbReference>
<dbReference type="SUPFAM" id="SSF53850">
    <property type="entry name" value="Periplasmic binding protein-like II"/>
    <property type="match status" value="1"/>
</dbReference>
<evidence type="ECO:0000256" key="1">
    <source>
        <dbReference type="ARBA" id="ARBA00006987"/>
    </source>
</evidence>
<evidence type="ECO:0000313" key="4">
    <source>
        <dbReference type="Proteomes" id="UP000216429"/>
    </source>
</evidence>
<dbReference type="InterPro" id="IPR042100">
    <property type="entry name" value="Bug_dom1"/>
</dbReference>
<accession>A0A261VT09</accession>
<dbReference type="EMBL" id="NEVU01000001">
    <property type="protein sequence ID" value="OZI77159.1"/>
    <property type="molecule type" value="Genomic_DNA"/>
</dbReference>
<dbReference type="Gene3D" id="3.40.190.150">
    <property type="entry name" value="Bordetella uptake gene, domain 1"/>
    <property type="match status" value="1"/>
</dbReference>
<dbReference type="AlphaFoldDB" id="A0A261VT09"/>
<dbReference type="Pfam" id="PF03401">
    <property type="entry name" value="TctC"/>
    <property type="match status" value="1"/>
</dbReference>
<dbReference type="PIRSF" id="PIRSF017082">
    <property type="entry name" value="YflP"/>
    <property type="match status" value="1"/>
</dbReference>
<keyword evidence="2" id="KW-0732">Signal</keyword>
<feature type="signal peptide" evidence="2">
    <location>
        <begin position="1"/>
        <end position="22"/>
    </location>
</feature>
<name>A0A261VT09_9BORD</name>
<dbReference type="CDD" id="cd13578">
    <property type="entry name" value="PBP2_Bug27"/>
    <property type="match status" value="1"/>
</dbReference>
<comment type="similarity">
    <text evidence="1">Belongs to the UPF0065 (bug) family.</text>
</comment>
<dbReference type="InterPro" id="IPR005064">
    <property type="entry name" value="BUG"/>
</dbReference>